<dbReference type="Gene3D" id="3.60.10.10">
    <property type="entry name" value="Endonuclease/exonuclease/phosphatase"/>
    <property type="match status" value="1"/>
</dbReference>
<evidence type="ECO:0000313" key="4">
    <source>
        <dbReference type="Proteomes" id="UP000184485"/>
    </source>
</evidence>
<dbReference type="AlphaFoldDB" id="A0A1M4Z0J2"/>
<dbReference type="GO" id="GO:0004527">
    <property type="term" value="F:exonuclease activity"/>
    <property type="evidence" value="ECO:0007669"/>
    <property type="project" value="UniProtKB-KW"/>
</dbReference>
<sequence>MNGRGEANGTGGGALAAALPVPTERFPPIPAGRKAIPYRQSMLLVVRFLFDASLVPVAVLVLAGHFGRADWLLDMTNYFRPHIAGMALLLLLVAIMGGGWLRLAAAFLVFVAALYPLVATSLPAATTVSKGNLRLTTANVFGPNRDYARFEAMVAEIAPDILVAQEAVGAWPLHLAALPGLPFVSDLGLRYRSHVMVASRYPIKTTLIGLEPPAVPSYRTGGSLALRIEVDRPAATRPLVIYAIHPQTTRTYEGWFARNAYLHAIAKRLKAEKPGTDLIVAGDWNTPFWSPVLAEFFAASGLQTTERGSWPPPTRFFREARLPPALGTPIDRVAVSKDIGLADIHIGKPFGSDHLPVTADLAIP</sequence>
<keyword evidence="3" id="KW-0378">Hydrolase</keyword>
<dbReference type="OrthoDB" id="9796594at2"/>
<keyword evidence="1" id="KW-0812">Transmembrane</keyword>
<feature type="transmembrane region" description="Helical" evidence="1">
    <location>
        <begin position="43"/>
        <end position="66"/>
    </location>
</feature>
<dbReference type="EMBL" id="FQUP01000001">
    <property type="protein sequence ID" value="SHF11468.1"/>
    <property type="molecule type" value="Genomic_DNA"/>
</dbReference>
<evidence type="ECO:0000256" key="1">
    <source>
        <dbReference type="SAM" id="Phobius"/>
    </source>
</evidence>
<dbReference type="Proteomes" id="UP000184485">
    <property type="component" value="Unassembled WGS sequence"/>
</dbReference>
<dbReference type="Pfam" id="PF03372">
    <property type="entry name" value="Exo_endo_phos"/>
    <property type="match status" value="1"/>
</dbReference>
<evidence type="ECO:0000259" key="2">
    <source>
        <dbReference type="Pfam" id="PF03372"/>
    </source>
</evidence>
<feature type="transmembrane region" description="Helical" evidence="1">
    <location>
        <begin position="78"/>
        <end position="96"/>
    </location>
</feature>
<proteinExistence type="predicted"/>
<reference evidence="3 4" key="1">
    <citation type="submission" date="2016-11" db="EMBL/GenBank/DDBJ databases">
        <authorList>
            <person name="Jaros S."/>
            <person name="Januszkiewicz K."/>
            <person name="Wedrychowicz H."/>
        </authorList>
    </citation>
    <scope>NUCLEOTIDE SEQUENCE [LARGE SCALE GENOMIC DNA]</scope>
    <source>
        <strain evidence="3 4">DSM 19436</strain>
    </source>
</reference>
<keyword evidence="1" id="KW-0472">Membrane</keyword>
<keyword evidence="1" id="KW-1133">Transmembrane helix</keyword>
<dbReference type="SUPFAM" id="SSF56219">
    <property type="entry name" value="DNase I-like"/>
    <property type="match status" value="1"/>
</dbReference>
<protein>
    <submittedName>
        <fullName evidence="3">Uncharacterized conserved protein YafD, endonuclease/exonuclease/phosphatase (EEP) superfamily</fullName>
    </submittedName>
</protein>
<dbReference type="InterPro" id="IPR036691">
    <property type="entry name" value="Endo/exonu/phosph_ase_sf"/>
</dbReference>
<name>A0A1M4Z0J2_9HYPH</name>
<keyword evidence="3" id="KW-0540">Nuclease</keyword>
<gene>
    <name evidence="3" type="ORF">SAMN02745157_1677</name>
</gene>
<keyword evidence="3" id="KW-0269">Exonuclease</keyword>
<feature type="domain" description="Endonuclease/exonuclease/phosphatase" evidence="2">
    <location>
        <begin position="137"/>
        <end position="354"/>
    </location>
</feature>
<organism evidence="3 4">
    <name type="scientific">Kaistia soli DSM 19436</name>
    <dbReference type="NCBI Taxonomy" id="1122133"/>
    <lineage>
        <taxon>Bacteria</taxon>
        <taxon>Pseudomonadati</taxon>
        <taxon>Pseudomonadota</taxon>
        <taxon>Alphaproteobacteria</taxon>
        <taxon>Hyphomicrobiales</taxon>
        <taxon>Kaistiaceae</taxon>
        <taxon>Kaistia</taxon>
    </lineage>
</organism>
<keyword evidence="4" id="KW-1185">Reference proteome</keyword>
<feature type="transmembrane region" description="Helical" evidence="1">
    <location>
        <begin position="103"/>
        <end position="125"/>
    </location>
</feature>
<accession>A0A1M4Z0J2</accession>
<keyword evidence="3" id="KW-0255">Endonuclease</keyword>
<dbReference type="GO" id="GO:0004519">
    <property type="term" value="F:endonuclease activity"/>
    <property type="evidence" value="ECO:0007669"/>
    <property type="project" value="UniProtKB-KW"/>
</dbReference>
<evidence type="ECO:0000313" key="3">
    <source>
        <dbReference type="EMBL" id="SHF11468.1"/>
    </source>
</evidence>
<dbReference type="STRING" id="1122133.SAMN02745157_1677"/>
<dbReference type="InterPro" id="IPR005135">
    <property type="entry name" value="Endo/exonuclease/phosphatase"/>
</dbReference>